<evidence type="ECO:0000256" key="10">
    <source>
        <dbReference type="ARBA" id="ARBA00023211"/>
    </source>
</evidence>
<comment type="catalytic activity">
    <reaction evidence="13">
        <text>L-tyrosyl-[protein] + ATP = O-phospho-L-tyrosyl-[protein] + ADP + H(+)</text>
        <dbReference type="Rhea" id="RHEA:10596"/>
        <dbReference type="Rhea" id="RHEA-COMP:10136"/>
        <dbReference type="Rhea" id="RHEA-COMP:20101"/>
        <dbReference type="ChEBI" id="CHEBI:15378"/>
        <dbReference type="ChEBI" id="CHEBI:30616"/>
        <dbReference type="ChEBI" id="CHEBI:46858"/>
        <dbReference type="ChEBI" id="CHEBI:61978"/>
        <dbReference type="ChEBI" id="CHEBI:456216"/>
        <dbReference type="EC" id="2.7.12.1"/>
    </reaction>
</comment>
<evidence type="ECO:0000256" key="3">
    <source>
        <dbReference type="ARBA" id="ARBA00005843"/>
    </source>
</evidence>
<comment type="catalytic activity">
    <reaction evidence="12">
        <text>L-threonyl-[protein] + ATP = O-phospho-L-threonyl-[protein] + ADP + H(+)</text>
        <dbReference type="Rhea" id="RHEA:46608"/>
        <dbReference type="Rhea" id="RHEA-COMP:11060"/>
        <dbReference type="Rhea" id="RHEA-COMP:11605"/>
        <dbReference type="ChEBI" id="CHEBI:15378"/>
        <dbReference type="ChEBI" id="CHEBI:30013"/>
        <dbReference type="ChEBI" id="CHEBI:30616"/>
        <dbReference type="ChEBI" id="CHEBI:61977"/>
        <dbReference type="ChEBI" id="CHEBI:456216"/>
        <dbReference type="EC" id="2.7.12.1"/>
    </reaction>
</comment>
<proteinExistence type="inferred from homology"/>
<comment type="similarity">
    <text evidence="3">Belongs to the protein kinase superfamily. TKL Ser/Thr protein kinase family.</text>
</comment>
<dbReference type="SUPFAM" id="SSF56112">
    <property type="entry name" value="Protein kinase-like (PK-like)"/>
    <property type="match status" value="1"/>
</dbReference>
<protein>
    <recommendedName>
        <fullName evidence="4">dual-specificity kinase</fullName>
        <ecNumber evidence="4">2.7.12.1</ecNumber>
    </recommendedName>
</protein>
<keyword evidence="6" id="KW-0808">Transferase</keyword>
<feature type="compositionally biased region" description="Low complexity" evidence="14">
    <location>
        <begin position="465"/>
        <end position="498"/>
    </location>
</feature>
<evidence type="ECO:0000256" key="9">
    <source>
        <dbReference type="ARBA" id="ARBA00022840"/>
    </source>
</evidence>
<keyword evidence="7" id="KW-0547">Nucleotide-binding</keyword>
<dbReference type="PANTHER" id="PTHR46485:SF5">
    <property type="entry name" value="CENTER DIVIDER, ISOFORM A"/>
    <property type="match status" value="1"/>
</dbReference>
<dbReference type="GO" id="GO:0005737">
    <property type="term" value="C:cytoplasm"/>
    <property type="evidence" value="ECO:0007669"/>
    <property type="project" value="TreeGrafter"/>
</dbReference>
<dbReference type="InterPro" id="IPR008266">
    <property type="entry name" value="Tyr_kinase_AS"/>
</dbReference>
<evidence type="ECO:0000256" key="7">
    <source>
        <dbReference type="ARBA" id="ARBA00022741"/>
    </source>
</evidence>
<keyword evidence="9" id="KW-0067">ATP-binding</keyword>
<dbReference type="GO" id="GO:0030036">
    <property type="term" value="P:actin cytoskeleton organization"/>
    <property type="evidence" value="ECO:0007669"/>
    <property type="project" value="TreeGrafter"/>
</dbReference>
<evidence type="ECO:0000256" key="4">
    <source>
        <dbReference type="ARBA" id="ARBA00013203"/>
    </source>
</evidence>
<evidence type="ECO:0000256" key="12">
    <source>
        <dbReference type="ARBA" id="ARBA00049308"/>
    </source>
</evidence>
<keyword evidence="10" id="KW-0464">Manganese</keyword>
<feature type="domain" description="Protein kinase" evidence="15">
    <location>
        <begin position="141"/>
        <end position="438"/>
    </location>
</feature>
<evidence type="ECO:0000256" key="8">
    <source>
        <dbReference type="ARBA" id="ARBA00022777"/>
    </source>
</evidence>
<feature type="region of interest" description="Disordered" evidence="14">
    <location>
        <begin position="111"/>
        <end position="130"/>
    </location>
</feature>
<dbReference type="PROSITE" id="PS50011">
    <property type="entry name" value="PROTEIN_KINASE_DOM"/>
    <property type="match status" value="1"/>
</dbReference>
<dbReference type="AlphaFoldDB" id="A0A914HDK8"/>
<feature type="compositionally biased region" description="Low complexity" evidence="14">
    <location>
        <begin position="49"/>
        <end position="69"/>
    </location>
</feature>
<feature type="region of interest" description="Disordered" evidence="14">
    <location>
        <begin position="18"/>
        <end position="72"/>
    </location>
</feature>
<evidence type="ECO:0000256" key="14">
    <source>
        <dbReference type="SAM" id="MobiDB-lite"/>
    </source>
</evidence>
<evidence type="ECO:0000313" key="16">
    <source>
        <dbReference type="Proteomes" id="UP000887572"/>
    </source>
</evidence>
<dbReference type="GO" id="GO:0005634">
    <property type="term" value="C:nucleus"/>
    <property type="evidence" value="ECO:0007669"/>
    <property type="project" value="TreeGrafter"/>
</dbReference>
<comment type="catalytic activity">
    <reaction evidence="11">
        <text>L-seryl-[protein] + ATP = O-phospho-L-seryl-[protein] + ADP + H(+)</text>
        <dbReference type="Rhea" id="RHEA:17989"/>
        <dbReference type="Rhea" id="RHEA-COMP:9863"/>
        <dbReference type="Rhea" id="RHEA-COMP:11604"/>
        <dbReference type="ChEBI" id="CHEBI:15378"/>
        <dbReference type="ChEBI" id="CHEBI:29999"/>
        <dbReference type="ChEBI" id="CHEBI:30616"/>
        <dbReference type="ChEBI" id="CHEBI:83421"/>
        <dbReference type="ChEBI" id="CHEBI:456216"/>
        <dbReference type="EC" id="2.7.12.1"/>
    </reaction>
</comment>
<evidence type="ECO:0000256" key="13">
    <source>
        <dbReference type="ARBA" id="ARBA00051680"/>
    </source>
</evidence>
<evidence type="ECO:0000256" key="2">
    <source>
        <dbReference type="ARBA" id="ARBA00001946"/>
    </source>
</evidence>
<organism evidence="16 17">
    <name type="scientific">Globodera rostochiensis</name>
    <name type="common">Golden nematode worm</name>
    <name type="synonym">Heterodera rostochiensis</name>
    <dbReference type="NCBI Taxonomy" id="31243"/>
    <lineage>
        <taxon>Eukaryota</taxon>
        <taxon>Metazoa</taxon>
        <taxon>Ecdysozoa</taxon>
        <taxon>Nematoda</taxon>
        <taxon>Chromadorea</taxon>
        <taxon>Rhabditida</taxon>
        <taxon>Tylenchina</taxon>
        <taxon>Tylenchomorpha</taxon>
        <taxon>Tylenchoidea</taxon>
        <taxon>Heteroderidae</taxon>
        <taxon>Heteroderinae</taxon>
        <taxon>Globodera</taxon>
    </lineage>
</organism>
<reference evidence="17" key="1">
    <citation type="submission" date="2022-11" db="UniProtKB">
        <authorList>
            <consortium name="WormBaseParasite"/>
        </authorList>
    </citation>
    <scope>IDENTIFICATION</scope>
</reference>
<dbReference type="GO" id="GO:0005524">
    <property type="term" value="F:ATP binding"/>
    <property type="evidence" value="ECO:0007669"/>
    <property type="project" value="UniProtKB-KW"/>
</dbReference>
<name>A0A914HDK8_GLORO</name>
<evidence type="ECO:0000256" key="11">
    <source>
        <dbReference type="ARBA" id="ARBA00049003"/>
    </source>
</evidence>
<evidence type="ECO:0000256" key="6">
    <source>
        <dbReference type="ARBA" id="ARBA00022679"/>
    </source>
</evidence>
<accession>A0A914HDK8</accession>
<feature type="region of interest" description="Disordered" evidence="14">
    <location>
        <begin position="464"/>
        <end position="498"/>
    </location>
</feature>
<dbReference type="InterPro" id="IPR050940">
    <property type="entry name" value="Actin_reg-Ser/Thr_kinase"/>
</dbReference>
<dbReference type="Proteomes" id="UP000887572">
    <property type="component" value="Unplaced"/>
</dbReference>
<dbReference type="WBParaSite" id="Gr19_v10_g16147.t1">
    <property type="protein sequence ID" value="Gr19_v10_g16147.t1"/>
    <property type="gene ID" value="Gr19_v10_g16147"/>
</dbReference>
<sequence>MIFTYAAAAIDTMLTPVRSSKSATTLQRDRNNGGAIGIAPSRRKKRRSSGIGSIDDSGSTPKSSPSISPLEQHNINHRPVESASCSDLFMTFTPPSAREKSTRRSDFEHQHYYNDSPLSPSPPRSASREAFSGTLKAMDDFELLKVLAEGFFGTVYKVREKANPLAEPIVMKVPIMRDQRPNLTHKKDKKVADWEVKMLNELASHPNILQFKGLCVAQTSGHWQLNLLVEFCDGGTLQQAILGKSEQQQQPPVPMPWHQIAHIARDISDAMAYMHGKGFFHRDLTSMNVLLKSSTSASTSSGGTCAMPPNAKAVVADFGLATRIPVDASVRLQQVGTTDWKAPEVLSEQFYNEKSDLFSFGIILCQMIAATDADPDKGVFRTKQFGIDFAEFCEQKCPKDVPVELLKCAKMCCRFTPAKRPSFSALLQRISVQIIPSLDDDNNGGDEYNDDNGPFVLVRNGARVNHNNNNASPSSSTTRTTTPTRCCTARSPCRSSTT</sequence>
<dbReference type="GO" id="GO:0004712">
    <property type="term" value="F:protein serine/threonine/tyrosine kinase activity"/>
    <property type="evidence" value="ECO:0007669"/>
    <property type="project" value="UniProtKB-EC"/>
</dbReference>
<dbReference type="PANTHER" id="PTHR46485">
    <property type="entry name" value="LIM DOMAIN KINASE 1"/>
    <property type="match status" value="1"/>
</dbReference>
<keyword evidence="5" id="KW-0723">Serine/threonine-protein kinase</keyword>
<dbReference type="GO" id="GO:0046872">
    <property type="term" value="F:metal ion binding"/>
    <property type="evidence" value="ECO:0007669"/>
    <property type="project" value="UniProtKB-KW"/>
</dbReference>
<dbReference type="Gene3D" id="1.10.510.10">
    <property type="entry name" value="Transferase(Phosphotransferase) domain 1"/>
    <property type="match status" value="1"/>
</dbReference>
<evidence type="ECO:0000256" key="5">
    <source>
        <dbReference type="ARBA" id="ARBA00022527"/>
    </source>
</evidence>
<dbReference type="EC" id="2.7.12.1" evidence="4"/>
<keyword evidence="8" id="KW-0418">Kinase</keyword>
<evidence type="ECO:0000259" key="15">
    <source>
        <dbReference type="PROSITE" id="PS50011"/>
    </source>
</evidence>
<evidence type="ECO:0000256" key="1">
    <source>
        <dbReference type="ARBA" id="ARBA00001936"/>
    </source>
</evidence>
<dbReference type="InterPro" id="IPR011009">
    <property type="entry name" value="Kinase-like_dom_sf"/>
</dbReference>
<keyword evidence="16" id="KW-1185">Reference proteome</keyword>
<dbReference type="Pfam" id="PF07714">
    <property type="entry name" value="PK_Tyr_Ser-Thr"/>
    <property type="match status" value="1"/>
</dbReference>
<dbReference type="PROSITE" id="PS00109">
    <property type="entry name" value="PROTEIN_KINASE_TYR"/>
    <property type="match status" value="1"/>
</dbReference>
<dbReference type="InterPro" id="IPR000719">
    <property type="entry name" value="Prot_kinase_dom"/>
</dbReference>
<comment type="cofactor">
    <cofactor evidence="2">
        <name>Mg(2+)</name>
        <dbReference type="ChEBI" id="CHEBI:18420"/>
    </cofactor>
</comment>
<evidence type="ECO:0000313" key="17">
    <source>
        <dbReference type="WBParaSite" id="Gr19_v10_g16147.t1"/>
    </source>
</evidence>
<comment type="cofactor">
    <cofactor evidence="1">
        <name>Mn(2+)</name>
        <dbReference type="ChEBI" id="CHEBI:29035"/>
    </cofactor>
</comment>
<dbReference type="InterPro" id="IPR001245">
    <property type="entry name" value="Ser-Thr/Tyr_kinase_cat_dom"/>
</dbReference>
<dbReference type="GO" id="GO:0004674">
    <property type="term" value="F:protein serine/threonine kinase activity"/>
    <property type="evidence" value="ECO:0007669"/>
    <property type="project" value="UniProtKB-KW"/>
</dbReference>